<reference evidence="5" key="1">
    <citation type="submission" date="2014-09" db="EMBL/GenBank/DDBJ databases">
        <authorList>
            <person name="Probst J Alexander"/>
        </authorList>
    </citation>
    <scope>NUCLEOTIDE SEQUENCE</scope>
</reference>
<accession>A0A098E8L2</accession>
<dbReference type="SUPFAM" id="SSF53335">
    <property type="entry name" value="S-adenosyl-L-methionine-dependent methyltransferases"/>
    <property type="match status" value="1"/>
</dbReference>
<dbReference type="InterPro" id="IPR029063">
    <property type="entry name" value="SAM-dependent_MTases_sf"/>
</dbReference>
<name>A0A098E8L2_9ZZZZ</name>
<dbReference type="InterPro" id="IPR050953">
    <property type="entry name" value="N4_N6_ade-DNA_methylase"/>
</dbReference>
<evidence type="ECO:0000256" key="2">
    <source>
        <dbReference type="ARBA" id="ARBA00022603"/>
    </source>
</evidence>
<gene>
    <name evidence="5" type="ORF">MSIBF_A1390001</name>
</gene>
<keyword evidence="3" id="KW-0808">Transferase</keyword>
<proteinExistence type="predicted"/>
<evidence type="ECO:0000256" key="3">
    <source>
        <dbReference type="ARBA" id="ARBA00022679"/>
    </source>
</evidence>
<protein>
    <recommendedName>
        <fullName evidence="1">site-specific DNA-methyltransferase (adenine-specific)</fullName>
        <ecNumber evidence="1">2.1.1.72</ecNumber>
    </recommendedName>
</protein>
<evidence type="ECO:0000256" key="4">
    <source>
        <dbReference type="ARBA" id="ARBA00047942"/>
    </source>
</evidence>
<keyword evidence="2" id="KW-0489">Methyltransferase</keyword>
<dbReference type="AlphaFoldDB" id="A0A098E8L2"/>
<sequence>MFGFITPNTYLKTSAGKDLRLFIKQKNILDTLIDFEHHQIFDNATTYVLITILNKEHQEKYFKLYKGNSSKEIEFVDNIDLKNLNDENWILASNKILEKVNIIEKKGIPLSRIAEIHVGITTLADKYYIFKNPTIKDKIVIINLKDGRKFEIEKDILKPIVKVSVLKNANEEQNRFIIFPYKKVKGKHQIIPEDELKNKYPLTYGYFTQIKDILSARDKGKPNPLCWYAFGRSQGLDTSFGGKILTSPINLKPKFIVWNKNDYTFYAGYCIKYQGDLNWLADILNSYDMEFYIKTISRNYQNNYKSFAKSFIRNFSIEIKDNAYFKKNNQDKKNRLLFSTP</sequence>
<dbReference type="GO" id="GO:0009007">
    <property type="term" value="F:site-specific DNA-methyltransferase (adenine-specific) activity"/>
    <property type="evidence" value="ECO:0007669"/>
    <property type="project" value="UniProtKB-EC"/>
</dbReference>
<dbReference type="EC" id="2.1.1.72" evidence="1"/>
<dbReference type="PANTHER" id="PTHR33841:SF1">
    <property type="entry name" value="DNA METHYLTRANSFERASE A"/>
    <property type="match status" value="1"/>
</dbReference>
<dbReference type="Gene3D" id="3.40.50.150">
    <property type="entry name" value="Vaccinia Virus protein VP39"/>
    <property type="match status" value="1"/>
</dbReference>
<organism evidence="5">
    <name type="scientific">groundwater metagenome</name>
    <dbReference type="NCBI Taxonomy" id="717931"/>
    <lineage>
        <taxon>unclassified sequences</taxon>
        <taxon>metagenomes</taxon>
        <taxon>ecological metagenomes</taxon>
    </lineage>
</organism>
<dbReference type="EMBL" id="CCXY01000045">
    <property type="protein sequence ID" value="CEG11325.1"/>
    <property type="molecule type" value="Genomic_DNA"/>
</dbReference>
<comment type="catalytic activity">
    <reaction evidence="4">
        <text>a 2'-deoxyadenosine in DNA + S-adenosyl-L-methionine = an N(6)-methyl-2'-deoxyadenosine in DNA + S-adenosyl-L-homocysteine + H(+)</text>
        <dbReference type="Rhea" id="RHEA:15197"/>
        <dbReference type="Rhea" id="RHEA-COMP:12418"/>
        <dbReference type="Rhea" id="RHEA-COMP:12419"/>
        <dbReference type="ChEBI" id="CHEBI:15378"/>
        <dbReference type="ChEBI" id="CHEBI:57856"/>
        <dbReference type="ChEBI" id="CHEBI:59789"/>
        <dbReference type="ChEBI" id="CHEBI:90615"/>
        <dbReference type="ChEBI" id="CHEBI:90616"/>
        <dbReference type="EC" id="2.1.1.72"/>
    </reaction>
</comment>
<evidence type="ECO:0000313" key="5">
    <source>
        <dbReference type="EMBL" id="CEG11325.1"/>
    </source>
</evidence>
<dbReference type="GO" id="GO:0032259">
    <property type="term" value="P:methylation"/>
    <property type="evidence" value="ECO:0007669"/>
    <property type="project" value="UniProtKB-KW"/>
</dbReference>
<dbReference type="PANTHER" id="PTHR33841">
    <property type="entry name" value="DNA METHYLTRANSFERASE YEEA-RELATED"/>
    <property type="match status" value="1"/>
</dbReference>
<evidence type="ECO:0000256" key="1">
    <source>
        <dbReference type="ARBA" id="ARBA00011900"/>
    </source>
</evidence>